<gene>
    <name evidence="2" type="ORF">GCM10023191_081760</name>
</gene>
<accession>A0ABP8QZA9</accession>
<dbReference type="InterPro" id="IPR023292">
    <property type="entry name" value="NTP_PyroPHydrolase-like_dom_sf"/>
</dbReference>
<dbReference type="CDD" id="cd11530">
    <property type="entry name" value="NTP-PPase_DR2231_like"/>
    <property type="match status" value="1"/>
</dbReference>
<organism evidence="2 3">
    <name type="scientific">Actinoallomurus oryzae</name>
    <dbReference type="NCBI Taxonomy" id="502180"/>
    <lineage>
        <taxon>Bacteria</taxon>
        <taxon>Bacillati</taxon>
        <taxon>Actinomycetota</taxon>
        <taxon>Actinomycetes</taxon>
        <taxon>Streptosporangiales</taxon>
        <taxon>Thermomonosporaceae</taxon>
        <taxon>Actinoallomurus</taxon>
    </lineage>
</organism>
<keyword evidence="3" id="KW-1185">Reference proteome</keyword>
<evidence type="ECO:0000313" key="3">
    <source>
        <dbReference type="Proteomes" id="UP001500503"/>
    </source>
</evidence>
<dbReference type="InterPro" id="IPR021130">
    <property type="entry name" value="PRib-ATP_PPHydrolase-like"/>
</dbReference>
<name>A0ABP8QZA9_9ACTN</name>
<dbReference type="InterPro" id="IPR033653">
    <property type="entry name" value="NTP-PPase_DR2231-like"/>
</dbReference>
<comment type="caution">
    <text evidence="2">The sequence shown here is derived from an EMBL/GenBank/DDBJ whole genome shotgun (WGS) entry which is preliminary data.</text>
</comment>
<dbReference type="SUPFAM" id="SSF101386">
    <property type="entry name" value="all-alpha NTP pyrophosphatases"/>
    <property type="match status" value="1"/>
</dbReference>
<proteinExistence type="predicted"/>
<sequence>MWWLDAKEPLRARARHRDGNATPRIRDRQRPPPSLCQAFRMSSSRSGGVASDVAAFHAAFGLPRNDAPTADVPADLAELRVRLLVEEVEEFAAATEDRDIVGIADALADIVYVAYGAAVTYGIDLDAVLAEVHRSNMTKFDADGRAVLREDGKVMKSARYTPPDVAGVLREQSRVP</sequence>
<reference evidence="3" key="1">
    <citation type="journal article" date="2019" name="Int. J. Syst. Evol. Microbiol.">
        <title>The Global Catalogue of Microorganisms (GCM) 10K type strain sequencing project: providing services to taxonomists for standard genome sequencing and annotation.</title>
        <authorList>
            <consortium name="The Broad Institute Genomics Platform"/>
            <consortium name="The Broad Institute Genome Sequencing Center for Infectious Disease"/>
            <person name="Wu L."/>
            <person name="Ma J."/>
        </authorList>
    </citation>
    <scope>NUCLEOTIDE SEQUENCE [LARGE SCALE GENOMIC DNA]</scope>
    <source>
        <strain evidence="3">JCM 17933</strain>
    </source>
</reference>
<evidence type="ECO:0000313" key="2">
    <source>
        <dbReference type="EMBL" id="GAA4513940.1"/>
    </source>
</evidence>
<feature type="region of interest" description="Disordered" evidence="1">
    <location>
        <begin position="14"/>
        <end position="33"/>
    </location>
</feature>
<dbReference type="Proteomes" id="UP001500503">
    <property type="component" value="Unassembled WGS sequence"/>
</dbReference>
<evidence type="ECO:0000256" key="1">
    <source>
        <dbReference type="SAM" id="MobiDB-lite"/>
    </source>
</evidence>
<dbReference type="Pfam" id="PF01503">
    <property type="entry name" value="PRA-PH"/>
    <property type="match status" value="1"/>
</dbReference>
<dbReference type="Gene3D" id="1.10.3420.10">
    <property type="entry name" value="putative ntp pyrophosphohydrolase like domain"/>
    <property type="match status" value="1"/>
</dbReference>
<dbReference type="EMBL" id="BAABHF010000048">
    <property type="protein sequence ID" value="GAA4513940.1"/>
    <property type="molecule type" value="Genomic_DNA"/>
</dbReference>
<protein>
    <recommendedName>
        <fullName evidence="4">Nucleotide pyrophosphohydrolase</fullName>
    </recommendedName>
</protein>
<evidence type="ECO:0008006" key="4">
    <source>
        <dbReference type="Google" id="ProtNLM"/>
    </source>
</evidence>